<accession>A0ACC0GXH7</accession>
<keyword evidence="2" id="KW-1185">Reference proteome</keyword>
<protein>
    <submittedName>
        <fullName evidence="1">PH, RCC1 and FYVE domains-containing protein 1</fullName>
    </submittedName>
</protein>
<reference evidence="1 2" key="1">
    <citation type="journal article" date="2022" name="Plant J.">
        <title>Chromosome-level genome of Camellia lanceoleosa provides a valuable resource for understanding genome evolution and self-incompatibility.</title>
        <authorList>
            <person name="Gong W."/>
            <person name="Xiao S."/>
            <person name="Wang L."/>
            <person name="Liao Z."/>
            <person name="Chang Y."/>
            <person name="Mo W."/>
            <person name="Hu G."/>
            <person name="Li W."/>
            <person name="Zhao G."/>
            <person name="Zhu H."/>
            <person name="Hu X."/>
            <person name="Ji K."/>
            <person name="Xiang X."/>
            <person name="Song Q."/>
            <person name="Yuan D."/>
            <person name="Jin S."/>
            <person name="Zhang L."/>
        </authorList>
    </citation>
    <scope>NUCLEOTIDE SEQUENCE [LARGE SCALE GENOMIC DNA]</scope>
    <source>
        <strain evidence="1">SQ_2022a</strain>
    </source>
</reference>
<dbReference type="EMBL" id="CM045766">
    <property type="protein sequence ID" value="KAI8004241.1"/>
    <property type="molecule type" value="Genomic_DNA"/>
</dbReference>
<name>A0ACC0GXH7_9ERIC</name>
<proteinExistence type="predicted"/>
<organism evidence="1 2">
    <name type="scientific">Camellia lanceoleosa</name>
    <dbReference type="NCBI Taxonomy" id="1840588"/>
    <lineage>
        <taxon>Eukaryota</taxon>
        <taxon>Viridiplantae</taxon>
        <taxon>Streptophyta</taxon>
        <taxon>Embryophyta</taxon>
        <taxon>Tracheophyta</taxon>
        <taxon>Spermatophyta</taxon>
        <taxon>Magnoliopsida</taxon>
        <taxon>eudicotyledons</taxon>
        <taxon>Gunneridae</taxon>
        <taxon>Pentapetalae</taxon>
        <taxon>asterids</taxon>
        <taxon>Ericales</taxon>
        <taxon>Theaceae</taxon>
        <taxon>Camellia</taxon>
    </lineage>
</organism>
<evidence type="ECO:0000313" key="2">
    <source>
        <dbReference type="Proteomes" id="UP001060215"/>
    </source>
</evidence>
<sequence length="131" mass="14680">MTPAKKNAPYKTAESNRKLDTTSVSEPLDCKESGPIQDGDTTSTRSRNSALAGNSNQVEAEWIEKYGPAVYMTLVAVGNGTRDLKRVRFSQRRFGEHQAETWWSENHEKVYDKYNVRGTDKSSVSPPSSQH</sequence>
<gene>
    <name evidence="1" type="ORF">LOK49_LG08G01403</name>
</gene>
<comment type="caution">
    <text evidence="1">The sequence shown here is derived from an EMBL/GenBank/DDBJ whole genome shotgun (WGS) entry which is preliminary data.</text>
</comment>
<evidence type="ECO:0000313" key="1">
    <source>
        <dbReference type="EMBL" id="KAI8004241.1"/>
    </source>
</evidence>
<dbReference type="Proteomes" id="UP001060215">
    <property type="component" value="Chromosome 9"/>
</dbReference>